<gene>
    <name evidence="1" type="ORF">N1851_028917</name>
</gene>
<comment type="caution">
    <text evidence="1">The sequence shown here is derived from an EMBL/GenBank/DDBJ whole genome shotgun (WGS) entry which is preliminary data.</text>
</comment>
<sequence>MERMSGLSEEGRMQTGEQYRRDLTVTIEMVGEEKISVMETMRKIKETCGELLACRSVGERRYEVTMKTPSGKEKVKDGFKIREVNVMGKELVNDELMVSFMGLPAYTTEEEIKAKLNVWGVGCFAV</sequence>
<evidence type="ECO:0000313" key="2">
    <source>
        <dbReference type="Proteomes" id="UP001174136"/>
    </source>
</evidence>
<dbReference type="EMBL" id="JAOPHQ010005447">
    <property type="protein sequence ID" value="KAK0135236.1"/>
    <property type="molecule type" value="Genomic_DNA"/>
</dbReference>
<dbReference type="Proteomes" id="UP001174136">
    <property type="component" value="Unassembled WGS sequence"/>
</dbReference>
<organism evidence="1 2">
    <name type="scientific">Merluccius polli</name>
    <name type="common">Benguela hake</name>
    <name type="synonym">Merluccius cadenati</name>
    <dbReference type="NCBI Taxonomy" id="89951"/>
    <lineage>
        <taxon>Eukaryota</taxon>
        <taxon>Metazoa</taxon>
        <taxon>Chordata</taxon>
        <taxon>Craniata</taxon>
        <taxon>Vertebrata</taxon>
        <taxon>Euteleostomi</taxon>
        <taxon>Actinopterygii</taxon>
        <taxon>Neopterygii</taxon>
        <taxon>Teleostei</taxon>
        <taxon>Neoteleostei</taxon>
        <taxon>Acanthomorphata</taxon>
        <taxon>Zeiogadaria</taxon>
        <taxon>Gadariae</taxon>
        <taxon>Gadiformes</taxon>
        <taxon>Gadoidei</taxon>
        <taxon>Merlucciidae</taxon>
        <taxon>Merluccius</taxon>
    </lineage>
</organism>
<evidence type="ECO:0000313" key="1">
    <source>
        <dbReference type="EMBL" id="KAK0135236.1"/>
    </source>
</evidence>
<proteinExistence type="predicted"/>
<accession>A0AA47M806</accession>
<dbReference type="AlphaFoldDB" id="A0AA47M806"/>
<protein>
    <submittedName>
        <fullName evidence="1">Uncharacterized protein</fullName>
    </submittedName>
</protein>
<keyword evidence="2" id="KW-1185">Reference proteome</keyword>
<reference evidence="1" key="1">
    <citation type="journal article" date="2023" name="Front. Mar. Sci.">
        <title>A new Merluccius polli reference genome to investigate the effects of global change in West African waters.</title>
        <authorList>
            <person name="Mateo J.L."/>
            <person name="Blanco-Fernandez C."/>
            <person name="Garcia-Vazquez E."/>
            <person name="Machado-Schiaffino G."/>
        </authorList>
    </citation>
    <scope>NUCLEOTIDE SEQUENCE</scope>
    <source>
        <strain evidence="1">C29</strain>
        <tissue evidence="1">Fin</tissue>
    </source>
</reference>
<name>A0AA47M806_MERPO</name>